<evidence type="ECO:0000313" key="4">
    <source>
        <dbReference type="EMBL" id="GJT02439.1"/>
    </source>
</evidence>
<keyword evidence="5" id="KW-1185">Reference proteome</keyword>
<feature type="region of interest" description="Disordered" evidence="1">
    <location>
        <begin position="143"/>
        <end position="172"/>
    </location>
</feature>
<comment type="caution">
    <text evidence="4">The sequence shown here is derived from an EMBL/GenBank/DDBJ whole genome shotgun (WGS) entry which is preliminary data.</text>
</comment>
<feature type="compositionally biased region" description="Acidic residues" evidence="1">
    <location>
        <begin position="153"/>
        <end position="172"/>
    </location>
</feature>
<name>A0ABQ5AND3_9ASTR</name>
<evidence type="ECO:0000256" key="1">
    <source>
        <dbReference type="SAM" id="MobiDB-lite"/>
    </source>
</evidence>
<dbReference type="Pfam" id="PF26138">
    <property type="entry name" value="DUF8040"/>
    <property type="match status" value="1"/>
</dbReference>
<protein>
    <submittedName>
        <fullName evidence="4">Nuclease HARBI1 isoform X1</fullName>
    </submittedName>
</protein>
<organism evidence="4 5">
    <name type="scientific">Tanacetum coccineum</name>
    <dbReference type="NCBI Taxonomy" id="301880"/>
    <lineage>
        <taxon>Eukaryota</taxon>
        <taxon>Viridiplantae</taxon>
        <taxon>Streptophyta</taxon>
        <taxon>Embryophyta</taxon>
        <taxon>Tracheophyta</taxon>
        <taxon>Spermatophyta</taxon>
        <taxon>Magnoliopsida</taxon>
        <taxon>eudicotyledons</taxon>
        <taxon>Gunneridae</taxon>
        <taxon>Pentapetalae</taxon>
        <taxon>asterids</taxon>
        <taxon>campanulids</taxon>
        <taxon>Asterales</taxon>
        <taxon>Asteraceae</taxon>
        <taxon>Asteroideae</taxon>
        <taxon>Anthemideae</taxon>
        <taxon>Anthemidinae</taxon>
        <taxon>Tanacetum</taxon>
    </lineage>
</organism>
<dbReference type="InterPro" id="IPR024752">
    <property type="entry name" value="Myb/SANT-like_dom"/>
</dbReference>
<feature type="domain" description="DUF8040" evidence="3">
    <location>
        <begin position="210"/>
        <end position="318"/>
    </location>
</feature>
<gene>
    <name evidence="4" type="ORF">Tco_0823608</name>
</gene>
<proteinExistence type="predicted"/>
<feature type="region of interest" description="Disordered" evidence="1">
    <location>
        <begin position="468"/>
        <end position="495"/>
    </location>
</feature>
<evidence type="ECO:0000259" key="2">
    <source>
        <dbReference type="Pfam" id="PF12776"/>
    </source>
</evidence>
<feature type="domain" description="Myb/SANT-like" evidence="2">
    <location>
        <begin position="35"/>
        <end position="93"/>
    </location>
</feature>
<sequence length="516" mass="60023">MDVAGNETNNVDEIALISGRKKKPKSPPLWNNDTHMNIKARTGKDFTYKQLKNHWENMKKDWKLYDRLMRLEYGIGWDPIRKTIDASAEWWDEKIKANEDLAKFRGQNLEMYKLYYDPLFRDTVAVGDRSKLSLDCRLVDEDEEHQEGKGDSDDMNACDDEMDSNESDSYDEDEENWVEEENNFLLSCVIAVKGIIMGRKLKNKRKPCRTSSQMGYKFIKDILNGHERRCYEVFRPLDPLLDSESNSNIHVPVFKVLCADLVIGYGLKPPRHICIEESVVIFMITLAHGCGNRLLQETFSHSGETIHRHFYKVLKAVLRLSADIIKPNASYNEQVPPQILNNPRYYPFFKGTAHDTRIYNEALHRPEVKFPVPIGEKYYVVDAGYPNTRGYLAPYKGTDIRYHLRDFRRGRTAAILWKARWAILKYMHVDYPYETQVDIVIASMALHNYIRMKNNTDDAFHMAQQETYNPNQDFDTGGSINETTEDTSSSRRDRDNDLYMSAVRDMIADELLASSR</sequence>
<evidence type="ECO:0000313" key="5">
    <source>
        <dbReference type="Proteomes" id="UP001151760"/>
    </source>
</evidence>
<dbReference type="PANTHER" id="PTHR31704:SF37">
    <property type="entry name" value="HEAT SHOCK PROTEIN"/>
    <property type="match status" value="1"/>
</dbReference>
<evidence type="ECO:0000259" key="3">
    <source>
        <dbReference type="Pfam" id="PF26138"/>
    </source>
</evidence>
<reference evidence="4" key="1">
    <citation type="journal article" date="2022" name="Int. J. Mol. Sci.">
        <title>Draft Genome of Tanacetum Coccineum: Genomic Comparison of Closely Related Tanacetum-Family Plants.</title>
        <authorList>
            <person name="Yamashiro T."/>
            <person name="Shiraishi A."/>
            <person name="Nakayama K."/>
            <person name="Satake H."/>
        </authorList>
    </citation>
    <scope>NUCLEOTIDE SEQUENCE</scope>
</reference>
<accession>A0ABQ5AND3</accession>
<dbReference type="PANTHER" id="PTHR31704">
    <property type="entry name" value="MYB/SANT-LIKE DNA-BINDING DOMAIN PROTEIN-RELATED"/>
    <property type="match status" value="1"/>
</dbReference>
<reference evidence="4" key="2">
    <citation type="submission" date="2022-01" db="EMBL/GenBank/DDBJ databases">
        <authorList>
            <person name="Yamashiro T."/>
            <person name="Shiraishi A."/>
            <person name="Satake H."/>
            <person name="Nakayama K."/>
        </authorList>
    </citation>
    <scope>NUCLEOTIDE SEQUENCE</scope>
</reference>
<dbReference type="InterPro" id="IPR058353">
    <property type="entry name" value="DUF8040"/>
</dbReference>
<dbReference type="EMBL" id="BQNB010012348">
    <property type="protein sequence ID" value="GJT02439.1"/>
    <property type="molecule type" value="Genomic_DNA"/>
</dbReference>
<feature type="compositionally biased region" description="Polar residues" evidence="1">
    <location>
        <begin position="468"/>
        <end position="481"/>
    </location>
</feature>
<dbReference type="Proteomes" id="UP001151760">
    <property type="component" value="Unassembled WGS sequence"/>
</dbReference>
<dbReference type="Pfam" id="PF12776">
    <property type="entry name" value="Myb_DNA-bind_3"/>
    <property type="match status" value="1"/>
</dbReference>